<evidence type="ECO:0000256" key="3">
    <source>
        <dbReference type="SAM" id="SignalP"/>
    </source>
</evidence>
<dbReference type="Proteomes" id="UP000799302">
    <property type="component" value="Unassembled WGS sequence"/>
</dbReference>
<name>A0A6A6USA1_9PEZI</name>
<feature type="signal peptide" evidence="3">
    <location>
        <begin position="1"/>
        <end position="18"/>
    </location>
</feature>
<dbReference type="OrthoDB" id="5347452at2759"/>
<dbReference type="EMBL" id="MU004231">
    <property type="protein sequence ID" value="KAF2673804.1"/>
    <property type="molecule type" value="Genomic_DNA"/>
</dbReference>
<feature type="chain" id="PRO_5025577149" description="Mid2 domain-containing protein" evidence="3">
    <location>
        <begin position="19"/>
        <end position="462"/>
    </location>
</feature>
<evidence type="ECO:0008006" key="6">
    <source>
        <dbReference type="Google" id="ProtNLM"/>
    </source>
</evidence>
<reference evidence="4" key="1">
    <citation type="journal article" date="2020" name="Stud. Mycol.">
        <title>101 Dothideomycetes genomes: a test case for predicting lifestyles and emergence of pathogens.</title>
        <authorList>
            <person name="Haridas S."/>
            <person name="Albert R."/>
            <person name="Binder M."/>
            <person name="Bloem J."/>
            <person name="Labutti K."/>
            <person name="Salamov A."/>
            <person name="Andreopoulos B."/>
            <person name="Baker S."/>
            <person name="Barry K."/>
            <person name="Bills G."/>
            <person name="Bluhm B."/>
            <person name="Cannon C."/>
            <person name="Castanera R."/>
            <person name="Culley D."/>
            <person name="Daum C."/>
            <person name="Ezra D."/>
            <person name="Gonzalez J."/>
            <person name="Henrissat B."/>
            <person name="Kuo A."/>
            <person name="Liang C."/>
            <person name="Lipzen A."/>
            <person name="Lutzoni F."/>
            <person name="Magnuson J."/>
            <person name="Mondo S."/>
            <person name="Nolan M."/>
            <person name="Ohm R."/>
            <person name="Pangilinan J."/>
            <person name="Park H.-J."/>
            <person name="Ramirez L."/>
            <person name="Alfaro M."/>
            <person name="Sun H."/>
            <person name="Tritt A."/>
            <person name="Yoshinaga Y."/>
            <person name="Zwiers L.-H."/>
            <person name="Turgeon B."/>
            <person name="Goodwin S."/>
            <person name="Spatafora J."/>
            <person name="Crous P."/>
            <person name="Grigoriev I."/>
        </authorList>
    </citation>
    <scope>NUCLEOTIDE SEQUENCE</scope>
    <source>
        <strain evidence="4">CBS 115976</strain>
    </source>
</reference>
<evidence type="ECO:0000256" key="1">
    <source>
        <dbReference type="SAM" id="MobiDB-lite"/>
    </source>
</evidence>
<evidence type="ECO:0000313" key="4">
    <source>
        <dbReference type="EMBL" id="KAF2673804.1"/>
    </source>
</evidence>
<dbReference type="AlphaFoldDB" id="A0A6A6USA1"/>
<evidence type="ECO:0000313" key="5">
    <source>
        <dbReference type="Proteomes" id="UP000799302"/>
    </source>
</evidence>
<keyword evidence="2" id="KW-0812">Transmembrane</keyword>
<keyword evidence="5" id="KW-1185">Reference proteome</keyword>
<gene>
    <name evidence="4" type="ORF">BT63DRAFT_451858</name>
</gene>
<keyword evidence="2" id="KW-0472">Membrane</keyword>
<protein>
    <recommendedName>
        <fullName evidence="6">Mid2 domain-containing protein</fullName>
    </recommendedName>
</protein>
<evidence type="ECO:0000256" key="2">
    <source>
        <dbReference type="SAM" id="Phobius"/>
    </source>
</evidence>
<keyword evidence="2" id="KW-1133">Transmembrane helix</keyword>
<accession>A0A6A6USA1</accession>
<feature type="transmembrane region" description="Helical" evidence="2">
    <location>
        <begin position="262"/>
        <end position="286"/>
    </location>
</feature>
<sequence>MTKLFFGLVAFGGVVVEALNAPLPLPTDNIANAMGFSPVPTAAPMVPDILKRAAGSGSLLGYYAPDNTCGYVSGIKASSKTCDSTELCAAVVVAGVASVGCCDPAAGTCQFQGNCVGSVGYYSSSLCGAACQADVNTIKCTAATKPYCYSFLVPGMTMGFYSCAATYSASFATFQTTFAGEVDGRSWSPLYDSGAGAATASGAKSSSAALILSTNGLNNAAGFASSAVASATGTASNAGSSSNSNSSNNGTIVKKNGVSVGAIVGGIIGGLVIIGAAVFAVIFLCIKKRNAKNNAPNANMAQHGVPQMVQPPMMGQPGYDPNQQQQGYGQNNGYFAPQGGMMTKDAKFDPRMSVVSSIPNSPAPAYNPAQSPPMPNAGVVPSPAMSHPSPAQSPPPGVYEAGGNAVQHQNFPPSPGMNAAVPVQHQAGAPNGPPNGAPAPVELGTTYAAPRQANGQHVFELQ</sequence>
<organism evidence="4 5">
    <name type="scientific">Microthyrium microscopicum</name>
    <dbReference type="NCBI Taxonomy" id="703497"/>
    <lineage>
        <taxon>Eukaryota</taxon>
        <taxon>Fungi</taxon>
        <taxon>Dikarya</taxon>
        <taxon>Ascomycota</taxon>
        <taxon>Pezizomycotina</taxon>
        <taxon>Dothideomycetes</taxon>
        <taxon>Dothideomycetes incertae sedis</taxon>
        <taxon>Microthyriales</taxon>
        <taxon>Microthyriaceae</taxon>
        <taxon>Microthyrium</taxon>
    </lineage>
</organism>
<proteinExistence type="predicted"/>
<keyword evidence="3" id="KW-0732">Signal</keyword>
<feature type="region of interest" description="Disordered" evidence="1">
    <location>
        <begin position="359"/>
        <end position="462"/>
    </location>
</feature>